<feature type="domain" description="Radical SAM core" evidence="11">
    <location>
        <begin position="5"/>
        <end position="228"/>
    </location>
</feature>
<keyword evidence="6 10" id="KW-0411">Iron-sulfur</keyword>
<name>A0A975SKS9_9RHOO</name>
<evidence type="ECO:0000313" key="13">
    <source>
        <dbReference type="Proteomes" id="UP000683428"/>
    </source>
</evidence>
<dbReference type="CDD" id="cd21117">
    <property type="entry name" value="Twitch_MoaA"/>
    <property type="match status" value="1"/>
</dbReference>
<keyword evidence="5 10" id="KW-0408">Iron</keyword>
<dbReference type="PROSITE" id="PS51918">
    <property type="entry name" value="RADICAL_SAM"/>
    <property type="match status" value="1"/>
</dbReference>
<feature type="binding site" evidence="10">
    <location>
        <position position="156"/>
    </location>
    <ligand>
        <name>GTP</name>
        <dbReference type="ChEBI" id="CHEBI:37565"/>
    </ligand>
</feature>
<keyword evidence="10" id="KW-0547">Nucleotide-binding</keyword>
<comment type="pathway">
    <text evidence="10">Cofactor biosynthesis; molybdopterin biosynthesis.</text>
</comment>
<feature type="binding site" evidence="10">
    <location>
        <position position="68"/>
    </location>
    <ligand>
        <name>S-adenosyl-L-methionine</name>
        <dbReference type="ChEBI" id="CHEBI:59789"/>
    </ligand>
</feature>
<dbReference type="GO" id="GO:0051539">
    <property type="term" value="F:4 iron, 4 sulfur cluster binding"/>
    <property type="evidence" value="ECO:0007669"/>
    <property type="project" value="UniProtKB-UniRule"/>
</dbReference>
<keyword evidence="7 10" id="KW-0501">Molybdenum cofactor biosynthesis</keyword>
<feature type="binding site" evidence="10">
    <location>
        <position position="14"/>
    </location>
    <ligand>
        <name>GTP</name>
        <dbReference type="ChEBI" id="CHEBI:37565"/>
    </ligand>
</feature>
<evidence type="ECO:0000256" key="2">
    <source>
        <dbReference type="ARBA" id="ARBA00022485"/>
    </source>
</evidence>
<organism evidence="12 13">
    <name type="scientific">Azospira inquinata</name>
    <dbReference type="NCBI Taxonomy" id="2785627"/>
    <lineage>
        <taxon>Bacteria</taxon>
        <taxon>Pseudomonadati</taxon>
        <taxon>Pseudomonadota</taxon>
        <taxon>Betaproteobacteria</taxon>
        <taxon>Rhodocyclales</taxon>
        <taxon>Rhodocyclaceae</taxon>
        <taxon>Azospira</taxon>
    </lineage>
</organism>
<keyword evidence="10" id="KW-0342">GTP-binding</keyword>
<feature type="binding site" evidence="10">
    <location>
        <position position="95"/>
    </location>
    <ligand>
        <name>GTP</name>
        <dbReference type="ChEBI" id="CHEBI:37565"/>
    </ligand>
</feature>
<dbReference type="InterPro" id="IPR010505">
    <property type="entry name" value="MoaA_twitch"/>
</dbReference>
<keyword evidence="8 10" id="KW-0456">Lyase</keyword>
<sequence length="324" mass="35530">MLADQFGRTIDYLRISVTDRCDLRCLYCLPKGFKGFQVPEHWLSFAEITRVAAAFARLGTRRLRLTGGEPLLRRHLPELVADLAALPGIEDLSLSTNATQLAPQADALRQAGLKRLNVSLDSLRPDCLAEITGSPCLDQVLDGLRAARAAGFQRIKINMMPMAGLNDRDVGDMVAFCMDQGFVLRLIEAMPMGSTGRQTRGADLQAILKELQGRFALEPQALDLGGGPARYWSTPDRSFTLGLITPLSQHFCATCNRVRLAVDGTLYLCLGQEQSFPLGPLLRDGCSDQELEIAIRRAVDLKPEKHDFCEAPGKIVRFMSATGG</sequence>
<dbReference type="KEGG" id="aiq:Azoinq_09850"/>
<evidence type="ECO:0000256" key="3">
    <source>
        <dbReference type="ARBA" id="ARBA00022691"/>
    </source>
</evidence>
<feature type="binding site" evidence="10">
    <location>
        <position position="64"/>
    </location>
    <ligand>
        <name>GTP</name>
        <dbReference type="ChEBI" id="CHEBI:37565"/>
    </ligand>
</feature>
<evidence type="ECO:0000259" key="11">
    <source>
        <dbReference type="PROSITE" id="PS51918"/>
    </source>
</evidence>
<comment type="cofactor">
    <cofactor evidence="10">
        <name>[4Fe-4S] cluster</name>
        <dbReference type="ChEBI" id="CHEBI:49883"/>
    </cofactor>
    <text evidence="10">Binds 2 [4Fe-4S] clusters. Binds 1 [4Fe-4S] cluster coordinated with 3 cysteines and an exchangeable S-adenosyl-L-methionine and 1 [4Fe-4S] cluster coordinated with 3 cysteines and the GTP-derived substrate.</text>
</comment>
<keyword evidence="2 10" id="KW-0004">4Fe-4S</keyword>
<dbReference type="InterPro" id="IPR050105">
    <property type="entry name" value="MoCo_biosynth_MoaA/MoaC"/>
</dbReference>
<comment type="subunit">
    <text evidence="10">Monomer and homodimer.</text>
</comment>
<evidence type="ECO:0000256" key="8">
    <source>
        <dbReference type="ARBA" id="ARBA00023239"/>
    </source>
</evidence>
<dbReference type="InterPro" id="IPR013483">
    <property type="entry name" value="MoaA"/>
</dbReference>
<evidence type="ECO:0000256" key="7">
    <source>
        <dbReference type="ARBA" id="ARBA00023150"/>
    </source>
</evidence>
<dbReference type="SFLD" id="SFLDG01383">
    <property type="entry name" value="cyclic_pyranopterin_phosphate"/>
    <property type="match status" value="1"/>
</dbReference>
<dbReference type="PROSITE" id="PS01305">
    <property type="entry name" value="MOAA_NIFB_PQQE"/>
    <property type="match status" value="1"/>
</dbReference>
<evidence type="ECO:0000256" key="4">
    <source>
        <dbReference type="ARBA" id="ARBA00022723"/>
    </source>
</evidence>
<evidence type="ECO:0000313" key="12">
    <source>
        <dbReference type="EMBL" id="QWT48171.1"/>
    </source>
</evidence>
<dbReference type="Pfam" id="PF04055">
    <property type="entry name" value="Radical_SAM"/>
    <property type="match status" value="1"/>
</dbReference>
<dbReference type="GO" id="GO:0006777">
    <property type="term" value="P:Mo-molybdopterin cofactor biosynthetic process"/>
    <property type="evidence" value="ECO:0007669"/>
    <property type="project" value="UniProtKB-UniRule"/>
</dbReference>
<feature type="binding site" evidence="10">
    <location>
        <position position="119"/>
    </location>
    <ligand>
        <name>S-adenosyl-L-methionine</name>
        <dbReference type="ChEBI" id="CHEBI:59789"/>
    </ligand>
</feature>
<dbReference type="AlphaFoldDB" id="A0A975SKS9"/>
<dbReference type="PANTHER" id="PTHR22960">
    <property type="entry name" value="MOLYBDOPTERIN COFACTOR SYNTHESIS PROTEIN A"/>
    <property type="match status" value="1"/>
</dbReference>
<dbReference type="Pfam" id="PF06463">
    <property type="entry name" value="Mob_synth_C"/>
    <property type="match status" value="1"/>
</dbReference>
<feature type="binding site" evidence="10">
    <location>
        <position position="27"/>
    </location>
    <ligand>
        <name>S-adenosyl-L-methionine</name>
        <dbReference type="ChEBI" id="CHEBI:59789"/>
    </ligand>
</feature>
<dbReference type="GO" id="GO:0046872">
    <property type="term" value="F:metal ion binding"/>
    <property type="evidence" value="ECO:0007669"/>
    <property type="project" value="UniProtKB-KW"/>
</dbReference>
<dbReference type="SFLD" id="SFLDS00029">
    <property type="entry name" value="Radical_SAM"/>
    <property type="match status" value="1"/>
</dbReference>
<proteinExistence type="inferred from homology"/>
<dbReference type="GO" id="GO:1904047">
    <property type="term" value="F:S-adenosyl-L-methionine binding"/>
    <property type="evidence" value="ECO:0007669"/>
    <property type="project" value="UniProtKB-UniRule"/>
</dbReference>
<dbReference type="HAMAP" id="MF_01225_B">
    <property type="entry name" value="MoaA_B"/>
    <property type="match status" value="1"/>
</dbReference>
<dbReference type="GO" id="GO:0061798">
    <property type="term" value="F:GTP 3',8'-cyclase activity"/>
    <property type="evidence" value="ECO:0007669"/>
    <property type="project" value="UniProtKB-UniRule"/>
</dbReference>
<keyword evidence="3 10" id="KW-0949">S-adenosyl-L-methionine</keyword>
<gene>
    <name evidence="10 12" type="primary">moaA</name>
    <name evidence="12" type="ORF">Azoinq_09850</name>
</gene>
<feature type="binding site" evidence="10">
    <location>
        <position position="269"/>
    </location>
    <ligand>
        <name>[4Fe-4S] cluster</name>
        <dbReference type="ChEBI" id="CHEBI:49883"/>
        <label>2</label>
        <note>4Fe-4S-substrate</note>
    </ligand>
</feature>
<dbReference type="GO" id="GO:0061799">
    <property type="term" value="F:cyclic pyranopterin monophosphate synthase activity"/>
    <property type="evidence" value="ECO:0007669"/>
    <property type="project" value="TreeGrafter"/>
</dbReference>
<keyword evidence="13" id="KW-1185">Reference proteome</keyword>
<dbReference type="Proteomes" id="UP000683428">
    <property type="component" value="Chromosome"/>
</dbReference>
<protein>
    <recommendedName>
        <fullName evidence="1 10">GTP 3',8-cyclase</fullName>
        <ecNumber evidence="1 10">4.1.99.22</ecNumber>
    </recommendedName>
    <alternativeName>
        <fullName evidence="10">Molybdenum cofactor biosynthesis protein A</fullName>
    </alternativeName>
</protein>
<dbReference type="CDD" id="cd01335">
    <property type="entry name" value="Radical_SAM"/>
    <property type="match status" value="1"/>
</dbReference>
<evidence type="ECO:0000256" key="5">
    <source>
        <dbReference type="ARBA" id="ARBA00023004"/>
    </source>
</evidence>
<dbReference type="InterPro" id="IPR006638">
    <property type="entry name" value="Elp3/MiaA/NifB-like_rSAM"/>
</dbReference>
<feature type="binding site" evidence="10">
    <location>
        <position position="25"/>
    </location>
    <ligand>
        <name>[4Fe-4S] cluster</name>
        <dbReference type="ChEBI" id="CHEBI:49883"/>
        <label>1</label>
        <note>4Fe-4S-S-AdoMet</note>
    </ligand>
</feature>
<dbReference type="InterPro" id="IPR007197">
    <property type="entry name" value="rSAM"/>
</dbReference>
<keyword evidence="4 10" id="KW-0479">Metal-binding</keyword>
<feature type="binding site" evidence="10">
    <location>
        <position position="190"/>
    </location>
    <ligand>
        <name>S-adenosyl-L-methionine</name>
        <dbReference type="ChEBI" id="CHEBI:59789"/>
    </ligand>
</feature>
<comment type="function">
    <text evidence="10">Catalyzes the cyclization of GTP to (8S)-3',8-cyclo-7,8-dihydroguanosine 5'-triphosphate.</text>
</comment>
<dbReference type="InterPro" id="IPR040064">
    <property type="entry name" value="MoaA-like"/>
</dbReference>
<evidence type="ECO:0000256" key="9">
    <source>
        <dbReference type="ARBA" id="ARBA00048697"/>
    </source>
</evidence>
<dbReference type="InterPro" id="IPR000385">
    <property type="entry name" value="MoaA_NifB_PqqE_Fe-S-bd_CS"/>
</dbReference>
<comment type="similarity">
    <text evidence="10">Belongs to the radical SAM superfamily. MoaA family.</text>
</comment>
<reference evidence="12" key="1">
    <citation type="submission" date="2020-11" db="EMBL/GenBank/DDBJ databases">
        <title>Azospira inquinata sp. nov.</title>
        <authorList>
            <person name="Moe W.M."/>
            <person name="Mikes M.C."/>
        </authorList>
    </citation>
    <scope>NUCLEOTIDE SEQUENCE</scope>
    <source>
        <strain evidence="12">Azo-3</strain>
    </source>
</reference>
<dbReference type="SMART" id="SM00729">
    <property type="entry name" value="Elp3"/>
    <property type="match status" value="1"/>
</dbReference>
<feature type="binding site" evidence="10">
    <location>
        <position position="28"/>
    </location>
    <ligand>
        <name>[4Fe-4S] cluster</name>
        <dbReference type="ChEBI" id="CHEBI:49883"/>
        <label>1</label>
        <note>4Fe-4S-S-AdoMet</note>
    </ligand>
</feature>
<evidence type="ECO:0000256" key="1">
    <source>
        <dbReference type="ARBA" id="ARBA00012167"/>
    </source>
</evidence>
<dbReference type="RefSeq" id="WP_216129539.1">
    <property type="nucleotide sequence ID" value="NZ_CP064782.1"/>
</dbReference>
<dbReference type="PANTHER" id="PTHR22960:SF0">
    <property type="entry name" value="MOLYBDENUM COFACTOR BIOSYNTHESIS PROTEIN 1"/>
    <property type="match status" value="1"/>
</dbReference>
<feature type="binding site" evidence="10">
    <location>
        <position position="252"/>
    </location>
    <ligand>
        <name>[4Fe-4S] cluster</name>
        <dbReference type="ChEBI" id="CHEBI:49883"/>
        <label>2</label>
        <note>4Fe-4S-substrate</note>
    </ligand>
</feature>
<evidence type="ECO:0000256" key="10">
    <source>
        <dbReference type="HAMAP-Rule" id="MF_01225"/>
    </source>
</evidence>
<evidence type="ECO:0000256" key="6">
    <source>
        <dbReference type="ARBA" id="ARBA00023014"/>
    </source>
</evidence>
<comment type="catalytic activity">
    <reaction evidence="9 10">
        <text>GTP + AH2 + S-adenosyl-L-methionine = (8S)-3',8-cyclo-7,8-dihydroguanosine 5'-triphosphate + 5'-deoxyadenosine + L-methionine + A + H(+)</text>
        <dbReference type="Rhea" id="RHEA:49576"/>
        <dbReference type="ChEBI" id="CHEBI:13193"/>
        <dbReference type="ChEBI" id="CHEBI:15378"/>
        <dbReference type="ChEBI" id="CHEBI:17319"/>
        <dbReference type="ChEBI" id="CHEBI:17499"/>
        <dbReference type="ChEBI" id="CHEBI:37565"/>
        <dbReference type="ChEBI" id="CHEBI:57844"/>
        <dbReference type="ChEBI" id="CHEBI:59789"/>
        <dbReference type="ChEBI" id="CHEBI:131766"/>
        <dbReference type="EC" id="4.1.99.22"/>
    </reaction>
</comment>
<dbReference type="SFLD" id="SFLDG01067">
    <property type="entry name" value="SPASM/twitch_domain_containing"/>
    <property type="match status" value="1"/>
</dbReference>
<dbReference type="NCBIfam" id="TIGR02666">
    <property type="entry name" value="moaA"/>
    <property type="match status" value="1"/>
</dbReference>
<feature type="binding site" evidence="10">
    <location>
        <position position="255"/>
    </location>
    <ligand>
        <name>[4Fe-4S] cluster</name>
        <dbReference type="ChEBI" id="CHEBI:49883"/>
        <label>2</label>
        <note>4Fe-4S-substrate</note>
    </ligand>
</feature>
<dbReference type="EC" id="4.1.99.22" evidence="1 10"/>
<feature type="binding site" evidence="10">
    <location>
        <position position="21"/>
    </location>
    <ligand>
        <name>[4Fe-4S] cluster</name>
        <dbReference type="ChEBI" id="CHEBI:49883"/>
        <label>1</label>
        <note>4Fe-4S-S-AdoMet</note>
    </ligand>
</feature>
<dbReference type="GO" id="GO:0005525">
    <property type="term" value="F:GTP binding"/>
    <property type="evidence" value="ECO:0007669"/>
    <property type="project" value="UniProtKB-UniRule"/>
</dbReference>
<dbReference type="SFLD" id="SFLDG01386">
    <property type="entry name" value="main_SPASM_domain-containing"/>
    <property type="match status" value="1"/>
</dbReference>
<dbReference type="EMBL" id="CP064782">
    <property type="protein sequence ID" value="QWT48171.1"/>
    <property type="molecule type" value="Genomic_DNA"/>
</dbReference>
<accession>A0A975SKS9</accession>
<feature type="binding site" evidence="10">
    <location>
        <begin position="257"/>
        <end position="259"/>
    </location>
    <ligand>
        <name>GTP</name>
        <dbReference type="ChEBI" id="CHEBI:37565"/>
    </ligand>
</feature>